<feature type="domain" description="RsdA/BaiN/AoA(So)-like Rossmann fold-like" evidence="4">
    <location>
        <begin position="6"/>
        <end position="400"/>
    </location>
</feature>
<keyword evidence="3" id="KW-0274">FAD</keyword>
<comment type="cofactor">
    <cofactor evidence="1">
        <name>FAD</name>
        <dbReference type="ChEBI" id="CHEBI:57692"/>
    </cofactor>
</comment>
<feature type="domain" description="RsdA/BaiN/AoA(So)-like insert" evidence="5">
    <location>
        <begin position="189"/>
        <end position="347"/>
    </location>
</feature>
<dbReference type="PANTHER" id="PTHR42887:SF2">
    <property type="entry name" value="OS12G0638800 PROTEIN"/>
    <property type="match status" value="1"/>
</dbReference>
<evidence type="ECO:0000259" key="5">
    <source>
        <dbReference type="Pfam" id="PF22780"/>
    </source>
</evidence>
<evidence type="ECO:0000256" key="2">
    <source>
        <dbReference type="ARBA" id="ARBA00022630"/>
    </source>
</evidence>
<evidence type="ECO:0000313" key="7">
    <source>
        <dbReference type="Proteomes" id="UP000278085"/>
    </source>
</evidence>
<evidence type="ECO:0000256" key="3">
    <source>
        <dbReference type="ARBA" id="ARBA00022827"/>
    </source>
</evidence>
<dbReference type="InterPro" id="IPR023166">
    <property type="entry name" value="BaiN-like_dom_sf"/>
</dbReference>
<dbReference type="SUPFAM" id="SSF51905">
    <property type="entry name" value="FAD/NAD(P)-binding domain"/>
    <property type="match status" value="1"/>
</dbReference>
<dbReference type="PRINTS" id="PR00411">
    <property type="entry name" value="PNDRDTASEI"/>
</dbReference>
<dbReference type="OrthoDB" id="9773233at2"/>
<keyword evidence="7" id="KW-1185">Reference proteome</keyword>
<dbReference type="InterPro" id="IPR055178">
    <property type="entry name" value="RsdA/BaiN/AoA(So)-like_dom"/>
</dbReference>
<sequence>MAKQFDVAVIGAGAAGMMCAAVAAQRGKRVVLIDHAEKLAEKIRISGGGRCNFTNINTAPQNFLSENPHFCKSALSRYTPQDFLTLIKKHRIGYHEKHRGQLFCNESAEQIIQMLKAECASGEVTWRMPSKVESLDKTAEGFFILTDSGEILADSVVIATGGLSIPKIGASDFGYRIAAQFGLTMVEPRPGLVPLTFDGPSWEAFVPLAGIALEVEVETGSNKGKGNKRGHFREDLLFTHRGLSGPAILQISSYWQPGTPIVVNLLPDMDVAQELIDGKSTLKKQLGNVVSQWLPARLAEAFIAVAGLTPEARLADVPDARLRKLGDAINRWAIVPTGSEGYRKAEVTLGGIDTRELSQQSMMANKVPGLYFIGEAVDVTGWLGGYNFQWAWASGVAAGQAV</sequence>
<proteinExistence type="predicted"/>
<dbReference type="NCBIfam" id="TIGR00275">
    <property type="entry name" value="aminoacetone oxidase family FAD-binding enzyme"/>
    <property type="match status" value="1"/>
</dbReference>
<reference evidence="6 7" key="1">
    <citation type="submission" date="2018-12" db="EMBL/GenBank/DDBJ databases">
        <authorList>
            <person name="Yang E."/>
        </authorList>
    </citation>
    <scope>NUCLEOTIDE SEQUENCE [LARGE SCALE GENOMIC DNA]</scope>
    <source>
        <strain evidence="6 7">SOD</strain>
    </source>
</reference>
<dbReference type="AlphaFoldDB" id="A0A430HFY3"/>
<evidence type="ECO:0000259" key="4">
    <source>
        <dbReference type="Pfam" id="PF03486"/>
    </source>
</evidence>
<accession>A0A430HFY3</accession>
<dbReference type="SUPFAM" id="SSF160996">
    <property type="entry name" value="HI0933 insert domain-like"/>
    <property type="match status" value="1"/>
</dbReference>
<dbReference type="Proteomes" id="UP000278085">
    <property type="component" value="Unassembled WGS sequence"/>
</dbReference>
<evidence type="ECO:0000256" key="1">
    <source>
        <dbReference type="ARBA" id="ARBA00001974"/>
    </source>
</evidence>
<dbReference type="RefSeq" id="WP_126076544.1">
    <property type="nucleotide sequence ID" value="NZ_CP051166.1"/>
</dbReference>
<dbReference type="EMBL" id="RXLQ01000015">
    <property type="protein sequence ID" value="RSZ56423.1"/>
    <property type="molecule type" value="Genomic_DNA"/>
</dbReference>
<dbReference type="Gene3D" id="1.10.8.260">
    <property type="entry name" value="HI0933 insert domain-like"/>
    <property type="match status" value="1"/>
</dbReference>
<dbReference type="Gene3D" id="2.40.30.10">
    <property type="entry name" value="Translation factors"/>
    <property type="match status" value="1"/>
</dbReference>
<gene>
    <name evidence="6" type="ORF">EJB06_23955</name>
</gene>
<organism evidence="6 7">
    <name type="scientific">Massilia atriviolacea</name>
    <dbReference type="NCBI Taxonomy" id="2495579"/>
    <lineage>
        <taxon>Bacteria</taxon>
        <taxon>Pseudomonadati</taxon>
        <taxon>Pseudomonadota</taxon>
        <taxon>Betaproteobacteria</taxon>
        <taxon>Burkholderiales</taxon>
        <taxon>Oxalobacteraceae</taxon>
        <taxon>Telluria group</taxon>
        <taxon>Massilia</taxon>
    </lineage>
</organism>
<evidence type="ECO:0000313" key="6">
    <source>
        <dbReference type="EMBL" id="RSZ56423.1"/>
    </source>
</evidence>
<dbReference type="InterPro" id="IPR036188">
    <property type="entry name" value="FAD/NAD-bd_sf"/>
</dbReference>
<name>A0A430HFY3_9BURK</name>
<dbReference type="PRINTS" id="PR00368">
    <property type="entry name" value="FADPNR"/>
</dbReference>
<keyword evidence="2" id="KW-0285">Flavoprotein</keyword>
<dbReference type="PANTHER" id="PTHR42887">
    <property type="entry name" value="OS12G0638800 PROTEIN"/>
    <property type="match status" value="1"/>
</dbReference>
<comment type="caution">
    <text evidence="6">The sequence shown here is derived from an EMBL/GenBank/DDBJ whole genome shotgun (WGS) entry which is preliminary data.</text>
</comment>
<dbReference type="InterPro" id="IPR004792">
    <property type="entry name" value="BaiN-like"/>
</dbReference>
<dbReference type="Pfam" id="PF03486">
    <property type="entry name" value="HI0933_like"/>
    <property type="match status" value="1"/>
</dbReference>
<dbReference type="Pfam" id="PF22780">
    <property type="entry name" value="HI0933_like_1st"/>
    <property type="match status" value="1"/>
</dbReference>
<dbReference type="Gene3D" id="3.50.50.60">
    <property type="entry name" value="FAD/NAD(P)-binding domain"/>
    <property type="match status" value="1"/>
</dbReference>
<dbReference type="InterPro" id="IPR057661">
    <property type="entry name" value="RsdA/BaiN/AoA(So)_Rossmann"/>
</dbReference>
<protein>
    <submittedName>
        <fullName evidence="6">NAD(P)/FAD-dependent oxidoreductase</fullName>
    </submittedName>
</protein>